<gene>
    <name evidence="2" type="ORF">ACFPVW_16310</name>
</gene>
<dbReference type="EMBL" id="JBHSPP010000017">
    <property type="protein sequence ID" value="MFC5707580.1"/>
    <property type="molecule type" value="Genomic_DNA"/>
</dbReference>
<keyword evidence="3" id="KW-1185">Reference proteome</keyword>
<accession>A0ABW0YIT9</accession>
<evidence type="ECO:0000313" key="3">
    <source>
        <dbReference type="Proteomes" id="UP001596132"/>
    </source>
</evidence>
<organism evidence="2 3">
    <name type="scientific">Aeromonas eucrenophila</name>
    <dbReference type="NCBI Taxonomy" id="649"/>
    <lineage>
        <taxon>Bacteria</taxon>
        <taxon>Pseudomonadati</taxon>
        <taxon>Pseudomonadota</taxon>
        <taxon>Gammaproteobacteria</taxon>
        <taxon>Aeromonadales</taxon>
        <taxon>Aeromonadaceae</taxon>
        <taxon>Aeromonas</taxon>
    </lineage>
</organism>
<evidence type="ECO:0000313" key="2">
    <source>
        <dbReference type="EMBL" id="MFC5707580.1"/>
    </source>
</evidence>
<comment type="caution">
    <text evidence="2">The sequence shown here is derived from an EMBL/GenBank/DDBJ whole genome shotgun (WGS) entry which is preliminary data.</text>
</comment>
<keyword evidence="1" id="KW-0175">Coiled coil</keyword>
<proteinExistence type="predicted"/>
<dbReference type="Proteomes" id="UP001596132">
    <property type="component" value="Unassembled WGS sequence"/>
</dbReference>
<evidence type="ECO:0000256" key="1">
    <source>
        <dbReference type="SAM" id="Coils"/>
    </source>
</evidence>
<sequence length="343" mass="38746">MTTQLNPSEATSLALNTLSTQLRAILQMPDGPAKVAIASFETLLAANLTMISDAANEHIDEFNALIGELEARDQEIEAITQEHSALKIQSSRLIAARRTDEEMVRKIEATSAQIAHQRDAYKRDAEEGRRHKPELDKARARLKRLEESAVKREAEHNELKMKLQRTESLLMRAARGVIQAKDTVQNVQHRMMQDGLEAEVTFEVKGVHYYIYRRPCIVAEAFKPTDGQVASRDHMYVFRVETSAGYHWDAIPLVDGDVGIVKQRAMPKEVKQYLVNEYKQSPLFELEHIRLRSDELDQGIGKLSNVLAELESIDHSLTPLKVKDSLKQTRARKLMGNSGKKAA</sequence>
<dbReference type="RefSeq" id="WP_042642176.1">
    <property type="nucleotide sequence ID" value="NZ_CDDF01000011.1"/>
</dbReference>
<feature type="coiled-coil region" evidence="1">
    <location>
        <begin position="135"/>
        <end position="162"/>
    </location>
</feature>
<reference evidence="3" key="1">
    <citation type="journal article" date="2019" name="Int. J. Syst. Evol. Microbiol.">
        <title>The Global Catalogue of Microorganisms (GCM) 10K type strain sequencing project: providing services to taxonomists for standard genome sequencing and annotation.</title>
        <authorList>
            <consortium name="The Broad Institute Genomics Platform"/>
            <consortium name="The Broad Institute Genome Sequencing Center for Infectious Disease"/>
            <person name="Wu L."/>
            <person name="Ma J."/>
        </authorList>
    </citation>
    <scope>NUCLEOTIDE SEQUENCE [LARGE SCALE GENOMIC DNA]</scope>
    <source>
        <strain evidence="3">KCTC 15012</strain>
    </source>
</reference>
<protein>
    <submittedName>
        <fullName evidence="2">Uncharacterized protein</fullName>
    </submittedName>
</protein>
<name>A0ABW0YIT9_9GAMM</name>